<evidence type="ECO:0000313" key="1">
    <source>
        <dbReference type="EMBL" id="SMO59438.1"/>
    </source>
</evidence>
<proteinExistence type="predicted"/>
<accession>A0A521CJ30</accession>
<dbReference type="Gene3D" id="3.30.2000.40">
    <property type="entry name" value="Myoviridae tail sheath stabiliser"/>
    <property type="match status" value="1"/>
</dbReference>
<keyword evidence="2" id="KW-1185">Reference proteome</keyword>
<organism evidence="1 2">
    <name type="scientific">Balnearium lithotrophicum</name>
    <dbReference type="NCBI Taxonomy" id="223788"/>
    <lineage>
        <taxon>Bacteria</taxon>
        <taxon>Pseudomonadati</taxon>
        <taxon>Aquificota</taxon>
        <taxon>Aquificia</taxon>
        <taxon>Desulfurobacteriales</taxon>
        <taxon>Desulfurobacteriaceae</taxon>
        <taxon>Balnearium</taxon>
    </lineage>
</organism>
<dbReference type="AlphaFoldDB" id="A0A521CJ30"/>
<reference evidence="1 2" key="1">
    <citation type="submission" date="2017-05" db="EMBL/GenBank/DDBJ databases">
        <authorList>
            <person name="Varghese N."/>
            <person name="Submissions S."/>
        </authorList>
    </citation>
    <scope>NUCLEOTIDE SEQUENCE [LARGE SCALE GENOMIC DNA]</scope>
    <source>
        <strain evidence="1 2">DSM 16304</strain>
    </source>
</reference>
<dbReference type="RefSeq" id="WP_142935581.1">
    <property type="nucleotide sequence ID" value="NZ_FXTM01000013.1"/>
</dbReference>
<dbReference type="InterPro" id="IPR038553">
    <property type="entry name" value="T4-gp15_tss_sf"/>
</dbReference>
<protein>
    <submittedName>
        <fullName evidence="1">Uncharacterized protein</fullName>
    </submittedName>
</protein>
<name>A0A521CJ30_9BACT</name>
<dbReference type="Proteomes" id="UP000317315">
    <property type="component" value="Unassembled WGS sequence"/>
</dbReference>
<evidence type="ECO:0000313" key="2">
    <source>
        <dbReference type="Proteomes" id="UP000317315"/>
    </source>
</evidence>
<dbReference type="EMBL" id="FXTM01000013">
    <property type="protein sequence ID" value="SMO59438.1"/>
    <property type="molecule type" value="Genomic_DNA"/>
</dbReference>
<gene>
    <name evidence="1" type="ORF">SAMN06269117_11318</name>
</gene>
<sequence>MVTLREIDEGLKKALEGLVYLDKNGNSVPVKVIYAIPEKAFAKDSRQSLPIVSFFRVSVMPNPSRFNAFIRPWYGAPAKREDLDWNITKFTPVDVQYQVDVWCKYYSDVSYLQTQLVHWFAYGGKINCGGLVFPVFLEDISDASELESDSEDRILRFVATLRIESWLSAGEKETKRIETIVNELIELTDN</sequence>